<dbReference type="PRINTS" id="PR00455">
    <property type="entry name" value="HTHTETR"/>
</dbReference>
<organism evidence="4 5">
    <name type="scientific">Ligilactobacillus acidipiscis</name>
    <dbReference type="NCBI Taxonomy" id="89059"/>
    <lineage>
        <taxon>Bacteria</taxon>
        <taxon>Bacillati</taxon>
        <taxon>Bacillota</taxon>
        <taxon>Bacilli</taxon>
        <taxon>Lactobacillales</taxon>
        <taxon>Lactobacillaceae</taxon>
        <taxon>Ligilactobacillus</taxon>
    </lineage>
</organism>
<dbReference type="PANTHER" id="PTHR43479:SF11">
    <property type="entry name" value="ACREF_ENVCD OPERON REPRESSOR-RELATED"/>
    <property type="match status" value="1"/>
</dbReference>
<dbReference type="InterPro" id="IPR050624">
    <property type="entry name" value="HTH-type_Tx_Regulator"/>
</dbReference>
<dbReference type="PROSITE" id="PS01081">
    <property type="entry name" value="HTH_TETR_1"/>
    <property type="match status" value="1"/>
</dbReference>
<reference evidence="4 5" key="1">
    <citation type="journal article" date="2015" name="Genome Announc.">
        <title>Expanding the biotechnology potential of lactobacilli through comparative genomics of 213 strains and associated genera.</title>
        <authorList>
            <person name="Sun Z."/>
            <person name="Harris H.M."/>
            <person name="McCann A."/>
            <person name="Guo C."/>
            <person name="Argimon S."/>
            <person name="Zhang W."/>
            <person name="Yang X."/>
            <person name="Jeffery I.B."/>
            <person name="Cooney J.C."/>
            <person name="Kagawa T.F."/>
            <person name="Liu W."/>
            <person name="Song Y."/>
            <person name="Salvetti E."/>
            <person name="Wrobel A."/>
            <person name="Rasinkangas P."/>
            <person name="Parkhill J."/>
            <person name="Rea M.C."/>
            <person name="O'Sullivan O."/>
            <person name="Ritari J."/>
            <person name="Douillard F.P."/>
            <person name="Paul Ross R."/>
            <person name="Yang R."/>
            <person name="Briner A.E."/>
            <person name="Felis G.E."/>
            <person name="de Vos W.M."/>
            <person name="Barrangou R."/>
            <person name="Klaenhammer T.R."/>
            <person name="Caufield P.W."/>
            <person name="Cui Y."/>
            <person name="Zhang H."/>
            <person name="O'Toole P.W."/>
        </authorList>
    </citation>
    <scope>NUCLEOTIDE SEQUENCE [LARGE SCALE GENOMIC DNA]</scope>
    <source>
        <strain evidence="4 5">DSM 15353</strain>
    </source>
</reference>
<evidence type="ECO:0000256" key="1">
    <source>
        <dbReference type="ARBA" id="ARBA00023125"/>
    </source>
</evidence>
<protein>
    <submittedName>
        <fullName evidence="4">Transcriptional regulator</fullName>
    </submittedName>
</protein>
<dbReference type="PROSITE" id="PS50977">
    <property type="entry name" value="HTH_TETR_2"/>
    <property type="match status" value="1"/>
</dbReference>
<dbReference type="AlphaFoldDB" id="A0A0R2KFA2"/>
<evidence type="ECO:0000313" key="4">
    <source>
        <dbReference type="EMBL" id="KRN86598.1"/>
    </source>
</evidence>
<keyword evidence="1 2" id="KW-0238">DNA-binding</keyword>
<proteinExistence type="predicted"/>
<evidence type="ECO:0000259" key="3">
    <source>
        <dbReference type="PROSITE" id="PS50977"/>
    </source>
</evidence>
<dbReference type="Proteomes" id="UP000051491">
    <property type="component" value="Unassembled WGS sequence"/>
</dbReference>
<dbReference type="STRING" id="89059.LAC1533_2161"/>
<dbReference type="InterPro" id="IPR001647">
    <property type="entry name" value="HTH_TetR"/>
</dbReference>
<sequence length="224" mass="26194">MISMNFSATQALNKWYKTQNMPCSQIKVLDAAITLFSENGYDKTSTNEIAKRAGVSQAVLFKYFHSKHKLLEKILEPLFKNIVPRFTVQLLDEILKEHQDQGLFAVLSFVTRDRFKFMVDNSELVNILINVLLTDDTVKEQIKKMLVHSNFPVIIRIQKFFKRFPEIKGNTDLDNLFYLFVTQLIGYFILRFRLLPKSTYNTDQDLARITSNIYNALQAEQPRR</sequence>
<dbReference type="Pfam" id="PF00440">
    <property type="entry name" value="TetR_N"/>
    <property type="match status" value="1"/>
</dbReference>
<evidence type="ECO:0000313" key="5">
    <source>
        <dbReference type="Proteomes" id="UP000051491"/>
    </source>
</evidence>
<dbReference type="PATRIC" id="fig|89059.3.peg.621"/>
<dbReference type="GO" id="GO:0003677">
    <property type="term" value="F:DNA binding"/>
    <property type="evidence" value="ECO:0007669"/>
    <property type="project" value="UniProtKB-UniRule"/>
</dbReference>
<dbReference type="OrthoDB" id="9780824at2"/>
<dbReference type="EMBL" id="JQBK01000016">
    <property type="protein sequence ID" value="KRN86598.1"/>
    <property type="molecule type" value="Genomic_DNA"/>
</dbReference>
<dbReference type="PANTHER" id="PTHR43479">
    <property type="entry name" value="ACREF/ENVCD OPERON REPRESSOR-RELATED"/>
    <property type="match status" value="1"/>
</dbReference>
<dbReference type="InterPro" id="IPR023772">
    <property type="entry name" value="DNA-bd_HTH_TetR-type_CS"/>
</dbReference>
<feature type="domain" description="HTH tetR-type" evidence="3">
    <location>
        <begin position="22"/>
        <end position="82"/>
    </location>
</feature>
<feature type="DNA-binding region" description="H-T-H motif" evidence="2">
    <location>
        <begin position="45"/>
        <end position="64"/>
    </location>
</feature>
<dbReference type="SUPFAM" id="SSF46689">
    <property type="entry name" value="Homeodomain-like"/>
    <property type="match status" value="1"/>
</dbReference>
<name>A0A0R2KFA2_9LACO</name>
<accession>A0A0R2KFA2</accession>
<dbReference type="InterPro" id="IPR009057">
    <property type="entry name" value="Homeodomain-like_sf"/>
</dbReference>
<gene>
    <name evidence="4" type="ORF">IV43_GL000601</name>
</gene>
<evidence type="ECO:0000256" key="2">
    <source>
        <dbReference type="PROSITE-ProRule" id="PRU00335"/>
    </source>
</evidence>
<dbReference type="Gene3D" id="1.10.357.10">
    <property type="entry name" value="Tetracycline Repressor, domain 2"/>
    <property type="match status" value="1"/>
</dbReference>
<comment type="caution">
    <text evidence="4">The sequence shown here is derived from an EMBL/GenBank/DDBJ whole genome shotgun (WGS) entry which is preliminary data.</text>
</comment>